<evidence type="ECO:0000313" key="4">
    <source>
        <dbReference type="Proteomes" id="UP001381174"/>
    </source>
</evidence>
<dbReference type="InterPro" id="IPR005545">
    <property type="entry name" value="YCII"/>
</dbReference>
<dbReference type="PANTHER" id="PTHR35174:SF3">
    <property type="entry name" value="BLL7171 PROTEIN"/>
    <property type="match status" value="1"/>
</dbReference>
<evidence type="ECO:0000259" key="2">
    <source>
        <dbReference type="Pfam" id="PF03795"/>
    </source>
</evidence>
<name>A0ABU8JDG4_9GAMM</name>
<dbReference type="PANTHER" id="PTHR35174">
    <property type="entry name" value="BLL7171 PROTEIN-RELATED"/>
    <property type="match status" value="1"/>
</dbReference>
<evidence type="ECO:0000256" key="1">
    <source>
        <dbReference type="ARBA" id="ARBA00007689"/>
    </source>
</evidence>
<sequence length="118" mass="12909">MEYLLMIHADPAELQRLREAERSTTLAAYTAYTEALQQAGVLRGGNRLRTADTATTVRVRDGKTELLNGPYAETREQLGGYYLIDVPDLDAALAWAARCPGASHGAMEVRPVWAVCDA</sequence>
<evidence type="ECO:0000313" key="3">
    <source>
        <dbReference type="EMBL" id="MEI7037218.1"/>
    </source>
</evidence>
<dbReference type="Pfam" id="PF03795">
    <property type="entry name" value="YCII"/>
    <property type="match status" value="1"/>
</dbReference>
<dbReference type="SUPFAM" id="SSF54909">
    <property type="entry name" value="Dimeric alpha+beta barrel"/>
    <property type="match status" value="1"/>
</dbReference>
<dbReference type="Proteomes" id="UP001381174">
    <property type="component" value="Unassembled WGS sequence"/>
</dbReference>
<accession>A0ABU8JDG4</accession>
<protein>
    <submittedName>
        <fullName evidence="3">YciI family protein</fullName>
    </submittedName>
</protein>
<dbReference type="InterPro" id="IPR011008">
    <property type="entry name" value="Dimeric_a/b-barrel"/>
</dbReference>
<dbReference type="Gene3D" id="3.30.70.1060">
    <property type="entry name" value="Dimeric alpha+beta barrel"/>
    <property type="match status" value="1"/>
</dbReference>
<comment type="similarity">
    <text evidence="1">Belongs to the YciI family.</text>
</comment>
<dbReference type="RefSeq" id="WP_336807850.1">
    <property type="nucleotide sequence ID" value="NZ_JBBBNY010000007.1"/>
</dbReference>
<organism evidence="3 4">
    <name type="scientific">Fulvimonas yonginensis</name>
    <dbReference type="NCBI Taxonomy" id="1495200"/>
    <lineage>
        <taxon>Bacteria</taxon>
        <taxon>Pseudomonadati</taxon>
        <taxon>Pseudomonadota</taxon>
        <taxon>Gammaproteobacteria</taxon>
        <taxon>Lysobacterales</taxon>
        <taxon>Rhodanobacteraceae</taxon>
        <taxon>Fulvimonas</taxon>
    </lineage>
</organism>
<reference evidence="3 4" key="1">
    <citation type="journal article" date="2014" name="Int. J. Syst. Evol. Microbiol.">
        <title>Fulvimonas yonginensis sp. nov., isolated from greenhouse soil, and emended description of the genus Fulvimonas.</title>
        <authorList>
            <person name="Ahn J.H."/>
            <person name="Kim S.J."/>
            <person name="Weon H.Y."/>
            <person name="Hong S.B."/>
            <person name="Seok S.J."/>
            <person name="Kwon S.W."/>
        </authorList>
    </citation>
    <scope>NUCLEOTIDE SEQUENCE [LARGE SCALE GENOMIC DNA]</scope>
    <source>
        <strain evidence="3 4">KACC 16952</strain>
    </source>
</reference>
<dbReference type="EMBL" id="JBBBNY010000007">
    <property type="protein sequence ID" value="MEI7037218.1"/>
    <property type="molecule type" value="Genomic_DNA"/>
</dbReference>
<keyword evidence="4" id="KW-1185">Reference proteome</keyword>
<feature type="domain" description="YCII-related" evidence="2">
    <location>
        <begin position="1"/>
        <end position="113"/>
    </location>
</feature>
<proteinExistence type="inferred from homology"/>
<comment type="caution">
    <text evidence="3">The sequence shown here is derived from an EMBL/GenBank/DDBJ whole genome shotgun (WGS) entry which is preliminary data.</text>
</comment>
<gene>
    <name evidence="3" type="ORF">WAT24_10660</name>
</gene>